<dbReference type="KEGG" id="vbr:A6E01_17380"/>
<gene>
    <name evidence="1" type="ORF">A6E01_17380</name>
</gene>
<dbReference type="EMBL" id="CP016178">
    <property type="protein sequence ID" value="ANO34950.1"/>
    <property type="molecule type" value="Genomic_DNA"/>
</dbReference>
<sequence>MKHLSKKEQLLSAFSASTKAGGGVLTLAEIAFYLNAENNIALRKLLTDCVKKGIVRRLAAGIYESTLTPPDPLTAIYKIANKIRGGVLNYISLESQLSYTGVISQIVMGRVTIMTKGRKGTFETPYGVLEFTHTSRPVDKIASNIYLDPEIMMYRASNEQAISDLRATKRNLHMLEN</sequence>
<organism evidence="1 2">
    <name type="scientific">Vibrio breoganii</name>
    <dbReference type="NCBI Taxonomy" id="553239"/>
    <lineage>
        <taxon>Bacteria</taxon>
        <taxon>Pseudomonadati</taxon>
        <taxon>Pseudomonadota</taxon>
        <taxon>Gammaproteobacteria</taxon>
        <taxon>Vibrionales</taxon>
        <taxon>Vibrionaceae</taxon>
        <taxon>Vibrio</taxon>
    </lineage>
</organism>
<name>A0AAN0XYG4_9VIBR</name>
<protein>
    <recommendedName>
        <fullName evidence="3">Transcriptional regulator</fullName>
    </recommendedName>
</protein>
<dbReference type="RefSeq" id="WP_017029554.1">
    <property type="nucleotide sequence ID" value="NZ_CP016178.1"/>
</dbReference>
<dbReference type="AlphaFoldDB" id="A0AAN0XYG4"/>
<accession>A0AAN0XYG4</accession>
<proteinExistence type="predicted"/>
<dbReference type="Proteomes" id="UP000092018">
    <property type="component" value="Chromosome 2"/>
</dbReference>
<dbReference type="NCBIfam" id="NF047376">
    <property type="entry name" value="TAA_AbiEi"/>
    <property type="match status" value="1"/>
</dbReference>
<dbReference type="InterPro" id="IPR059220">
    <property type="entry name" value="AbiEi"/>
</dbReference>
<evidence type="ECO:0000313" key="1">
    <source>
        <dbReference type="EMBL" id="ANO34950.1"/>
    </source>
</evidence>
<evidence type="ECO:0008006" key="3">
    <source>
        <dbReference type="Google" id="ProtNLM"/>
    </source>
</evidence>
<evidence type="ECO:0000313" key="2">
    <source>
        <dbReference type="Proteomes" id="UP000092018"/>
    </source>
</evidence>
<reference evidence="1 2" key="1">
    <citation type="submission" date="2016-06" db="EMBL/GenBank/DDBJ databases">
        <title>Adaptive Radiation by Waves of Gene Transfer Leads to Fine-Scale Resource Partitioning in Marine Microbes.</title>
        <authorList>
            <person name="Hehemann J.-H."/>
            <person name="Arevalo P."/>
            <person name="Datta M.S."/>
            <person name="Yu X."/>
            <person name="Corzett C."/>
            <person name="Henschel A."/>
            <person name="Preheim S.P."/>
            <person name="Timberlake S."/>
            <person name="Alm E.J."/>
            <person name="Polz M.F."/>
        </authorList>
    </citation>
    <scope>NUCLEOTIDE SEQUENCE [LARGE SCALE GENOMIC DNA]</scope>
    <source>
        <strain evidence="1 2">FF50</strain>
    </source>
</reference>